<protein>
    <submittedName>
        <fullName evidence="4">Bicaudal D-like protein 2</fullName>
    </submittedName>
</protein>
<dbReference type="Proteomes" id="UP000646548">
    <property type="component" value="Unassembled WGS sequence"/>
</dbReference>
<dbReference type="GO" id="GO:0005829">
    <property type="term" value="C:cytosol"/>
    <property type="evidence" value="ECO:0007669"/>
    <property type="project" value="TreeGrafter"/>
</dbReference>
<gene>
    <name evidence="4" type="ORF">FQA47_018766</name>
</gene>
<reference evidence="4" key="1">
    <citation type="journal article" name="BMC Genomics">
        <title>Long-read sequencing and de novo genome assembly of marine medaka (Oryzias melastigma).</title>
        <authorList>
            <person name="Liang P."/>
            <person name="Saqib H.S.A."/>
            <person name="Ni X."/>
            <person name="Shen Y."/>
        </authorList>
    </citation>
    <scope>NUCLEOTIDE SEQUENCE</scope>
    <source>
        <strain evidence="4">Bigg-433</strain>
    </source>
</reference>
<feature type="coiled-coil region" evidence="3">
    <location>
        <begin position="146"/>
        <end position="246"/>
    </location>
</feature>
<dbReference type="GO" id="GO:0070507">
    <property type="term" value="P:regulation of microtubule cytoskeleton organization"/>
    <property type="evidence" value="ECO:0007669"/>
    <property type="project" value="TreeGrafter"/>
</dbReference>
<evidence type="ECO:0000313" key="4">
    <source>
        <dbReference type="EMBL" id="KAF6718072.1"/>
    </source>
</evidence>
<dbReference type="GO" id="GO:0070840">
    <property type="term" value="F:dynein complex binding"/>
    <property type="evidence" value="ECO:0007669"/>
    <property type="project" value="InterPro"/>
</dbReference>
<dbReference type="GO" id="GO:0034452">
    <property type="term" value="F:dynactin binding"/>
    <property type="evidence" value="ECO:0007669"/>
    <property type="project" value="TreeGrafter"/>
</dbReference>
<dbReference type="Pfam" id="PF09730">
    <property type="entry name" value="BicD"/>
    <property type="match status" value="1"/>
</dbReference>
<evidence type="ECO:0000256" key="2">
    <source>
        <dbReference type="ARBA" id="ARBA00023054"/>
    </source>
</evidence>
<dbReference type="PANTHER" id="PTHR31233:SF7">
    <property type="entry name" value="PROTEIN BICAUDAL D HOMOLOG 2"/>
    <property type="match status" value="1"/>
</dbReference>
<comment type="caution">
    <text evidence="4">The sequence shown here is derived from an EMBL/GenBank/DDBJ whole genome shotgun (WGS) entry which is preliminary data.</text>
</comment>
<comment type="similarity">
    <text evidence="1">Belongs to the BicD family.</text>
</comment>
<sequence length="361" mass="41757">MSVEEQSYTDAALLLEAGPEWLRAEIERLSRELTETTNEKIQAAEYGLVVLEEKQQLKQQYDDLEIEYDAVRQELDQVKEAFGQAYSNHKKVAADGESREESLIQESACKEAYYEQRVLDLQTEIRQTRNILTNTQSENERLGVIFQDMKDNCEMVELQRNQLRDDIKEYKFRESRLLQDYTELEEENISLQKQVSVLKQSQVEFEGLKHEIRRLEEDTQFLNSQLEDAIRLKEIAERQLGEALETIKTERELKASLRKELSNYMNIGDSLYHSPLSISLDGLKFSDDTATEPNNDEALHGYENSFAKLANEIADDNRISSPKKEELFCPVPSLVDDLLSELNISEIQKLKQQLMQSAAGM</sequence>
<dbReference type="EMBL" id="WKFB01000774">
    <property type="protein sequence ID" value="KAF6718072.1"/>
    <property type="molecule type" value="Genomic_DNA"/>
</dbReference>
<proteinExistence type="inferred from homology"/>
<evidence type="ECO:0000313" key="5">
    <source>
        <dbReference type="Proteomes" id="UP000646548"/>
    </source>
</evidence>
<evidence type="ECO:0000256" key="3">
    <source>
        <dbReference type="SAM" id="Coils"/>
    </source>
</evidence>
<keyword evidence="2 3" id="KW-0175">Coiled coil</keyword>
<dbReference type="GO" id="GO:0008093">
    <property type="term" value="F:cytoskeletal anchor activity"/>
    <property type="evidence" value="ECO:0007669"/>
    <property type="project" value="InterPro"/>
</dbReference>
<dbReference type="AlphaFoldDB" id="A0A834BQF8"/>
<feature type="coiled-coil region" evidence="3">
    <location>
        <begin position="54"/>
        <end position="81"/>
    </location>
</feature>
<accession>A0A834BQF8</accession>
<name>A0A834BQF8_ORYME</name>
<dbReference type="InterPro" id="IPR018477">
    <property type="entry name" value="BICD"/>
</dbReference>
<evidence type="ECO:0000256" key="1">
    <source>
        <dbReference type="ARBA" id="ARBA00010061"/>
    </source>
</evidence>
<dbReference type="GO" id="GO:0072393">
    <property type="term" value="P:microtubule anchoring at microtubule organizing center"/>
    <property type="evidence" value="ECO:0007669"/>
    <property type="project" value="TreeGrafter"/>
</dbReference>
<dbReference type="GO" id="GO:0005794">
    <property type="term" value="C:Golgi apparatus"/>
    <property type="evidence" value="ECO:0007669"/>
    <property type="project" value="TreeGrafter"/>
</dbReference>
<organism evidence="4 5">
    <name type="scientific">Oryzias melastigma</name>
    <name type="common">Marine medaka</name>
    <dbReference type="NCBI Taxonomy" id="30732"/>
    <lineage>
        <taxon>Eukaryota</taxon>
        <taxon>Metazoa</taxon>
        <taxon>Chordata</taxon>
        <taxon>Craniata</taxon>
        <taxon>Vertebrata</taxon>
        <taxon>Euteleostomi</taxon>
        <taxon>Actinopterygii</taxon>
        <taxon>Neopterygii</taxon>
        <taxon>Teleostei</taxon>
        <taxon>Neoteleostei</taxon>
        <taxon>Acanthomorphata</taxon>
        <taxon>Ovalentaria</taxon>
        <taxon>Atherinomorphae</taxon>
        <taxon>Beloniformes</taxon>
        <taxon>Adrianichthyidae</taxon>
        <taxon>Oryziinae</taxon>
        <taxon>Oryzias</taxon>
    </lineage>
</organism>
<dbReference type="PANTHER" id="PTHR31233">
    <property type="entry name" value="BICAUDAL D FAMILY MEMBER"/>
    <property type="match status" value="1"/>
</dbReference>